<evidence type="ECO:0000313" key="2">
    <source>
        <dbReference type="EMBL" id="CAA9344495.1"/>
    </source>
</evidence>
<proteinExistence type="predicted"/>
<reference evidence="2" key="1">
    <citation type="submission" date="2020-02" db="EMBL/GenBank/DDBJ databases">
        <authorList>
            <person name="Meier V. D."/>
        </authorList>
    </citation>
    <scope>NUCLEOTIDE SEQUENCE</scope>
    <source>
        <strain evidence="2">AVDCRST_MAG48</strain>
    </source>
</reference>
<gene>
    <name evidence="2" type="ORF">AVDCRST_MAG48-3854</name>
</gene>
<protein>
    <submittedName>
        <fullName evidence="2">Uncharacterized protein</fullName>
    </submittedName>
</protein>
<dbReference type="EMBL" id="CADCTS010000540">
    <property type="protein sequence ID" value="CAA9344495.1"/>
    <property type="molecule type" value="Genomic_DNA"/>
</dbReference>
<accession>A0A6J4LXE7</accession>
<organism evidence="2">
    <name type="scientific">uncultured Friedmanniella sp</name>
    <dbReference type="NCBI Taxonomy" id="335381"/>
    <lineage>
        <taxon>Bacteria</taxon>
        <taxon>Bacillati</taxon>
        <taxon>Actinomycetota</taxon>
        <taxon>Actinomycetes</taxon>
        <taxon>Propionibacteriales</taxon>
        <taxon>Nocardioidaceae</taxon>
        <taxon>Friedmanniella</taxon>
        <taxon>environmental samples</taxon>
    </lineage>
</organism>
<keyword evidence="1" id="KW-1133">Transmembrane helix</keyword>
<keyword evidence="1" id="KW-0812">Transmembrane</keyword>
<keyword evidence="1" id="KW-0472">Membrane</keyword>
<evidence type="ECO:0000256" key="1">
    <source>
        <dbReference type="SAM" id="Phobius"/>
    </source>
</evidence>
<name>A0A6J4LXE7_9ACTN</name>
<dbReference type="AlphaFoldDB" id="A0A6J4LXE7"/>
<sequence>MKTISEAFSSTSTAASTASVRRCRRARSRLVMLWSTILVTGSGTASSSLIAECDAGMPRARWTLKE</sequence>
<feature type="transmembrane region" description="Helical" evidence="1">
    <location>
        <begin position="31"/>
        <end position="51"/>
    </location>
</feature>